<dbReference type="Proteomes" id="UP000626244">
    <property type="component" value="Unassembled WGS sequence"/>
</dbReference>
<evidence type="ECO:0000313" key="1">
    <source>
        <dbReference type="EMBL" id="GGI10930.1"/>
    </source>
</evidence>
<dbReference type="AlphaFoldDB" id="A0A8J3ACS2"/>
<evidence type="ECO:0000313" key="2">
    <source>
        <dbReference type="Proteomes" id="UP000626244"/>
    </source>
</evidence>
<reference evidence="2" key="1">
    <citation type="journal article" date="2019" name="Int. J. Syst. Evol. Microbiol.">
        <title>The Global Catalogue of Microorganisms (GCM) 10K type strain sequencing project: providing services to taxonomists for standard genome sequencing and annotation.</title>
        <authorList>
            <consortium name="The Broad Institute Genomics Platform"/>
            <consortium name="The Broad Institute Genome Sequencing Center for Infectious Disease"/>
            <person name="Wu L."/>
            <person name="Ma J."/>
        </authorList>
    </citation>
    <scope>NUCLEOTIDE SEQUENCE [LARGE SCALE GENOMIC DNA]</scope>
    <source>
        <strain evidence="2">CGMCC 1.14993</strain>
    </source>
</reference>
<keyword evidence="2" id="KW-1185">Reference proteome</keyword>
<sequence length="41" mass="4799">MNKELRNEDFHIAQLTDDSKSKIENLEDELSVTLVAYECEK</sequence>
<dbReference type="RefSeq" id="WP_268876379.1">
    <property type="nucleotide sequence ID" value="NZ_BMHB01000001.1"/>
</dbReference>
<proteinExistence type="predicted"/>
<dbReference type="EMBL" id="BMHB01000001">
    <property type="protein sequence ID" value="GGI10930.1"/>
    <property type="molecule type" value="Genomic_DNA"/>
</dbReference>
<accession>A0A8J3ACS2</accession>
<gene>
    <name evidence="1" type="ORF">GCM10007380_05280</name>
</gene>
<name>A0A8J3ACS2_9BACI</name>
<comment type="caution">
    <text evidence="1">The sequence shown here is derived from an EMBL/GenBank/DDBJ whole genome shotgun (WGS) entry which is preliminary data.</text>
</comment>
<protein>
    <submittedName>
        <fullName evidence="1">Uncharacterized protein</fullName>
    </submittedName>
</protein>
<organism evidence="1 2">
    <name type="scientific">Gottfriedia solisilvae</name>
    <dbReference type="NCBI Taxonomy" id="1516104"/>
    <lineage>
        <taxon>Bacteria</taxon>
        <taxon>Bacillati</taxon>
        <taxon>Bacillota</taxon>
        <taxon>Bacilli</taxon>
        <taxon>Bacillales</taxon>
        <taxon>Bacillaceae</taxon>
        <taxon>Gottfriedia</taxon>
    </lineage>
</organism>